<dbReference type="Pfam" id="PF00905">
    <property type="entry name" value="Transpeptidase"/>
    <property type="match status" value="1"/>
</dbReference>
<dbReference type="Gene3D" id="3.90.1310.10">
    <property type="entry name" value="Penicillin-binding protein 2a (Domain 2)"/>
    <property type="match status" value="1"/>
</dbReference>
<comment type="caution">
    <text evidence="6">The sequence shown here is derived from an EMBL/GenBank/DDBJ whole genome shotgun (WGS) entry which is preliminary data.</text>
</comment>
<dbReference type="SUPFAM" id="SSF54184">
    <property type="entry name" value="Penicillin-binding protein 2x (pbp-2x), c-terminal domain"/>
    <property type="match status" value="2"/>
</dbReference>
<evidence type="ECO:0000313" key="7">
    <source>
        <dbReference type="Proteomes" id="UP001556040"/>
    </source>
</evidence>
<dbReference type="Gene3D" id="3.40.710.10">
    <property type="entry name" value="DD-peptidase/beta-lactamase superfamily"/>
    <property type="match status" value="1"/>
</dbReference>
<protein>
    <submittedName>
        <fullName evidence="6">Penicillin-binding protein</fullName>
    </submittedName>
</protein>
<dbReference type="SUPFAM" id="SSF56601">
    <property type="entry name" value="beta-lactamase/transpeptidase-like"/>
    <property type="match status" value="1"/>
</dbReference>
<evidence type="ECO:0000256" key="3">
    <source>
        <dbReference type="ARBA" id="ARBA00023136"/>
    </source>
</evidence>
<keyword evidence="7" id="KW-1185">Reference proteome</keyword>
<dbReference type="SUPFAM" id="SSF56519">
    <property type="entry name" value="Penicillin binding protein dimerisation domain"/>
    <property type="match status" value="1"/>
</dbReference>
<dbReference type="PANTHER" id="PTHR30627">
    <property type="entry name" value="PEPTIDOGLYCAN D,D-TRANSPEPTIDASE"/>
    <property type="match status" value="1"/>
</dbReference>
<evidence type="ECO:0000256" key="1">
    <source>
        <dbReference type="ARBA" id="ARBA00004370"/>
    </source>
</evidence>
<accession>A0ABV3Q219</accession>
<dbReference type="Pfam" id="PF03793">
    <property type="entry name" value="PASTA"/>
    <property type="match status" value="1"/>
</dbReference>
<comment type="subcellular location">
    <subcellularLocation>
        <location evidence="1">Membrane</location>
    </subcellularLocation>
</comment>
<proteinExistence type="inferred from homology"/>
<dbReference type="RefSeq" id="WP_367778870.1">
    <property type="nucleotide sequence ID" value="NZ_JBFMIA010000003.1"/>
</dbReference>
<dbReference type="CDD" id="cd06575">
    <property type="entry name" value="PASTA_Pbp2x-like_2"/>
    <property type="match status" value="1"/>
</dbReference>
<reference evidence="6 7" key="1">
    <citation type="journal article" date="1979" name="Int. J. Syst. Evol. Microbiol.">
        <title>Bacillus globisporus subsp. marinus subsp. nov.</title>
        <authorList>
            <person name="Liu H."/>
        </authorList>
    </citation>
    <scope>NUCLEOTIDE SEQUENCE [LARGE SCALE GENOMIC DNA]</scope>
    <source>
        <strain evidence="6 7">DSM 1297</strain>
    </source>
</reference>
<dbReference type="PROSITE" id="PS51178">
    <property type="entry name" value="PASTA"/>
    <property type="match status" value="1"/>
</dbReference>
<dbReference type="InterPro" id="IPR036138">
    <property type="entry name" value="PBP_dimer_sf"/>
</dbReference>
<keyword evidence="3 4" id="KW-0472">Membrane</keyword>
<dbReference type="Gene3D" id="2.20.70.70">
    <property type="match status" value="1"/>
</dbReference>
<dbReference type="InterPro" id="IPR005543">
    <property type="entry name" value="PASTA_dom"/>
</dbReference>
<dbReference type="SMART" id="SM00740">
    <property type="entry name" value="PASTA"/>
    <property type="match status" value="2"/>
</dbReference>
<evidence type="ECO:0000256" key="2">
    <source>
        <dbReference type="ARBA" id="ARBA00007171"/>
    </source>
</evidence>
<dbReference type="InterPro" id="IPR001460">
    <property type="entry name" value="PCN-bd_Tpept"/>
</dbReference>
<evidence type="ECO:0000256" key="4">
    <source>
        <dbReference type="SAM" id="Phobius"/>
    </source>
</evidence>
<organism evidence="6 7">
    <name type="scientific">Jeotgalibacillus marinus</name>
    <dbReference type="NCBI Taxonomy" id="86667"/>
    <lineage>
        <taxon>Bacteria</taxon>
        <taxon>Bacillati</taxon>
        <taxon>Bacillota</taxon>
        <taxon>Bacilli</taxon>
        <taxon>Bacillales</taxon>
        <taxon>Caryophanaceae</taxon>
        <taxon>Jeotgalibacillus</taxon>
    </lineage>
</organism>
<dbReference type="InterPro" id="IPR005311">
    <property type="entry name" value="PBP_dimer"/>
</dbReference>
<sequence length="719" mass="78717">MSVKIIRALKQNWGAYLLFIVFGALFFALLTRFSTLQITGELEGVDLAARAQSQYEREQILEAERGKILDTNGEVIAEDAQTYKLVAVLDEDLTTNEDNPQHVDDPEKTAEILAKYIDLSEEEILERLNSDKKQIEFGSEGKDIPLEFKMKIEKEELPGILFTPSLKRFYPNGIFSSHLIGFTKSEENEEGRTIKTVGEMGIEQSLNKYLKGTDGSLKSQEDASDFLLPTGKKSVVEAEDGHDVYLTLDKKIQTFLEDAMSQVADEYSPEKMVGVVVNVKTGEIFAMSQRPTFDPDTREGLENWLNDIVESTFEPGSSFKTFSLAAAIEEDVFDPNDAFESGTYQVLDQTIRDHNYGAGWGTISYLEGVQRSSNVAFAYLLEKMGENTFESYLKAFGFGSKTGVDLPNEAAGNILYNYPVEKVTTIFGQGTTVTPLQMIQAETAIANDGKMMKPHVISKIVDPNTGETVHESEPEVVGEPISKETAEQVRDVLASTVTSEVGTGQPFAIQGYDVAGKSGQAQIPDLDKGGYMTGQDNYLFSFMGMAPADDPELIVYIAIQQPTLPEGELGSVPVSKVFNPVMLNSLKYLNIESAEVPSKETVEVQDLVGENVEDAKVSLEQAGLTPVVLGDGSTVVDQSSSETSLLDGERVVLLTDGDLSIPDLTNWSVRDVTKVAMLAGLELSTSGSGYATNQSIKADTPLSGDEQLMVSFKTHDEET</sequence>
<feature type="transmembrane region" description="Helical" evidence="4">
    <location>
        <begin position="12"/>
        <end position="30"/>
    </location>
</feature>
<dbReference type="Gene3D" id="3.30.70.2110">
    <property type="match status" value="1"/>
</dbReference>
<dbReference type="InterPro" id="IPR050515">
    <property type="entry name" value="Beta-lactam/transpept"/>
</dbReference>
<dbReference type="InterPro" id="IPR012338">
    <property type="entry name" value="Beta-lactam/transpept-like"/>
</dbReference>
<feature type="domain" description="PASTA" evidence="5">
    <location>
        <begin position="598"/>
        <end position="657"/>
    </location>
</feature>
<evidence type="ECO:0000259" key="5">
    <source>
        <dbReference type="PROSITE" id="PS51178"/>
    </source>
</evidence>
<dbReference type="Proteomes" id="UP001556040">
    <property type="component" value="Unassembled WGS sequence"/>
</dbReference>
<evidence type="ECO:0000313" key="6">
    <source>
        <dbReference type="EMBL" id="MEW9501397.1"/>
    </source>
</evidence>
<name>A0ABV3Q219_9BACL</name>
<keyword evidence="4" id="KW-0812">Transmembrane</keyword>
<comment type="similarity">
    <text evidence="2">Belongs to the transpeptidase family.</text>
</comment>
<dbReference type="PANTHER" id="PTHR30627:SF26">
    <property type="entry name" value="PENICILLIN-BINDING PROTEIN 2B"/>
    <property type="match status" value="1"/>
</dbReference>
<dbReference type="EMBL" id="JBFMIA010000003">
    <property type="protein sequence ID" value="MEW9501397.1"/>
    <property type="molecule type" value="Genomic_DNA"/>
</dbReference>
<dbReference type="Pfam" id="PF03717">
    <property type="entry name" value="PBP_dimer"/>
    <property type="match status" value="1"/>
</dbReference>
<keyword evidence="4" id="KW-1133">Transmembrane helix</keyword>
<gene>
    <name evidence="6" type="ORF">AB1471_06230</name>
</gene>
<dbReference type="CDD" id="cd06576">
    <property type="entry name" value="PASTA_Pbp2x-like_1"/>
    <property type="match status" value="1"/>
</dbReference>